<gene>
    <name evidence="1" type="ORF">GCM10025778_05430</name>
</gene>
<comment type="caution">
    <text evidence="1">The sequence shown here is derived from an EMBL/GenBank/DDBJ whole genome shotgun (WGS) entry which is preliminary data.</text>
</comment>
<sequence>MVSGRGFGVYLRDVAATELPMFDLVSALEACIGLRGSHPVFPAVGCRLRVPWPTVRRTAHVSAGKRVLDSLRPRGFRPDANTR</sequence>
<reference evidence="2" key="1">
    <citation type="journal article" date="2019" name="Int. J. Syst. Evol. Microbiol.">
        <title>The Global Catalogue of Microorganisms (GCM) 10K type strain sequencing project: providing services to taxonomists for standard genome sequencing and annotation.</title>
        <authorList>
            <consortium name="The Broad Institute Genomics Platform"/>
            <consortium name="The Broad Institute Genome Sequencing Center for Infectious Disease"/>
            <person name="Wu L."/>
            <person name="Ma J."/>
        </authorList>
    </citation>
    <scope>NUCLEOTIDE SEQUENCE [LARGE SCALE GENOMIC DNA]</scope>
    <source>
        <strain evidence="2">JCM 18952</strain>
    </source>
</reference>
<proteinExistence type="predicted"/>
<accession>A0ABP9TJI9</accession>
<evidence type="ECO:0000313" key="1">
    <source>
        <dbReference type="EMBL" id="GAA5226013.1"/>
    </source>
</evidence>
<name>A0ABP9TJI9_9MICC</name>
<dbReference type="Proteomes" id="UP001501257">
    <property type="component" value="Unassembled WGS sequence"/>
</dbReference>
<evidence type="ECO:0000313" key="2">
    <source>
        <dbReference type="Proteomes" id="UP001501257"/>
    </source>
</evidence>
<dbReference type="EMBL" id="BAABLK010000009">
    <property type="protein sequence ID" value="GAA5226013.1"/>
    <property type="molecule type" value="Genomic_DNA"/>
</dbReference>
<organism evidence="1 2">
    <name type="scientific">Paeniglutamicibacter antarcticus</name>
    <dbReference type="NCBI Taxonomy" id="494023"/>
    <lineage>
        <taxon>Bacteria</taxon>
        <taxon>Bacillati</taxon>
        <taxon>Actinomycetota</taxon>
        <taxon>Actinomycetes</taxon>
        <taxon>Micrococcales</taxon>
        <taxon>Micrococcaceae</taxon>
        <taxon>Paeniglutamicibacter</taxon>
    </lineage>
</organism>
<protein>
    <submittedName>
        <fullName evidence="1">Uncharacterized protein</fullName>
    </submittedName>
</protein>
<keyword evidence="2" id="KW-1185">Reference proteome</keyword>